<keyword evidence="1" id="KW-1133">Transmembrane helix</keyword>
<dbReference type="HOGENOM" id="CLU_2773701_0_0_9"/>
<dbReference type="AlphaFoldDB" id="E7MR53"/>
<evidence type="ECO:0000313" key="2">
    <source>
        <dbReference type="EMBL" id="EFW23546.1"/>
    </source>
</evidence>
<gene>
    <name evidence="2" type="ORF">HMPREF9430_02044</name>
</gene>
<evidence type="ECO:0000256" key="1">
    <source>
        <dbReference type="SAM" id="Phobius"/>
    </source>
</evidence>
<evidence type="ECO:0000313" key="3">
    <source>
        <dbReference type="Proteomes" id="UP000004097"/>
    </source>
</evidence>
<reference evidence="2 3" key="1">
    <citation type="submission" date="2010-08" db="EMBL/GenBank/DDBJ databases">
        <authorList>
            <person name="Weinstock G."/>
            <person name="Sodergren E."/>
            <person name="Clifton S."/>
            <person name="Fulton L."/>
            <person name="Fulton B."/>
            <person name="Courtney L."/>
            <person name="Fronick C."/>
            <person name="Harrison M."/>
            <person name="Strong C."/>
            <person name="Farmer C."/>
            <person name="Delahaunty K."/>
            <person name="Markovic C."/>
            <person name="Hall O."/>
            <person name="Minx P."/>
            <person name="Tomlinson C."/>
            <person name="Mitreva M."/>
            <person name="Hou S."/>
            <person name="Chen J."/>
            <person name="Wollam A."/>
            <person name="Pepin K.H."/>
            <person name="Johnson M."/>
            <person name="Bhonagiri V."/>
            <person name="Zhang X."/>
            <person name="Suruliraj S."/>
            <person name="Warren W."/>
            <person name="Chinwalla A."/>
            <person name="Mardis E.R."/>
            <person name="Wilson R.K."/>
        </authorList>
    </citation>
    <scope>NUCLEOTIDE SEQUENCE [LARGE SCALE GENOMIC DNA]</scope>
    <source>
        <strain evidence="2 3">F0204</strain>
    </source>
</reference>
<keyword evidence="1" id="KW-0812">Transmembrane</keyword>
<keyword evidence="3" id="KW-1185">Reference proteome</keyword>
<comment type="caution">
    <text evidence="2">The sequence shown here is derived from an EMBL/GenBank/DDBJ whole genome shotgun (WGS) entry which is preliminary data.</text>
</comment>
<proteinExistence type="predicted"/>
<protein>
    <submittedName>
        <fullName evidence="2">Uncharacterized protein</fullName>
    </submittedName>
</protein>
<keyword evidence="1" id="KW-0472">Membrane</keyword>
<accession>E7MR53</accession>
<name>E7MR53_9FIRM</name>
<dbReference type="EMBL" id="AECQ01000041">
    <property type="protein sequence ID" value="EFW23546.1"/>
    <property type="molecule type" value="Genomic_DNA"/>
</dbReference>
<sequence length="69" mass="8155">MDGGQMKFLEQFTLITDIIFGLMILLYLYQIVYIAVSMFKRKVPKLPDAKKNHRYTISVVREFYSCNLT</sequence>
<organism evidence="2 3">
    <name type="scientific">Solobacterium moorei F0204</name>
    <dbReference type="NCBI Taxonomy" id="706433"/>
    <lineage>
        <taxon>Bacteria</taxon>
        <taxon>Bacillati</taxon>
        <taxon>Bacillota</taxon>
        <taxon>Erysipelotrichia</taxon>
        <taxon>Erysipelotrichales</taxon>
        <taxon>Erysipelotrichaceae</taxon>
        <taxon>Solobacterium</taxon>
    </lineage>
</organism>
<feature type="transmembrane region" description="Helical" evidence="1">
    <location>
        <begin position="12"/>
        <end position="36"/>
    </location>
</feature>
<dbReference type="Proteomes" id="UP000004097">
    <property type="component" value="Unassembled WGS sequence"/>
</dbReference>